<comment type="caution">
    <text evidence="5">The sequence shown here is derived from an EMBL/GenBank/DDBJ whole genome shotgun (WGS) entry which is preliminary data.</text>
</comment>
<feature type="signal peptide" evidence="2">
    <location>
        <begin position="1"/>
        <end position="22"/>
    </location>
</feature>
<feature type="compositionally biased region" description="Low complexity" evidence="1">
    <location>
        <begin position="107"/>
        <end position="118"/>
    </location>
</feature>
<dbReference type="InterPro" id="IPR044929">
    <property type="entry name" value="DNA/RNA_non-sp_Endonuclease_sf"/>
</dbReference>
<evidence type="ECO:0000256" key="1">
    <source>
        <dbReference type="SAM" id="MobiDB-lite"/>
    </source>
</evidence>
<dbReference type="GO" id="GO:0016787">
    <property type="term" value="F:hydrolase activity"/>
    <property type="evidence" value="ECO:0007669"/>
    <property type="project" value="InterPro"/>
</dbReference>
<organism evidence="5 6">
    <name type="scientific">Chiloscyllium punctatum</name>
    <name type="common">Brownbanded bambooshark</name>
    <name type="synonym">Hemiscyllium punctatum</name>
    <dbReference type="NCBI Taxonomy" id="137246"/>
    <lineage>
        <taxon>Eukaryota</taxon>
        <taxon>Metazoa</taxon>
        <taxon>Chordata</taxon>
        <taxon>Craniata</taxon>
        <taxon>Vertebrata</taxon>
        <taxon>Chondrichthyes</taxon>
        <taxon>Elasmobranchii</taxon>
        <taxon>Galeomorphii</taxon>
        <taxon>Galeoidea</taxon>
        <taxon>Orectolobiformes</taxon>
        <taxon>Hemiscylliidae</taxon>
        <taxon>Chiloscyllium</taxon>
    </lineage>
</organism>
<dbReference type="EMBL" id="BEZZ01000859">
    <property type="protein sequence ID" value="GCC36616.1"/>
    <property type="molecule type" value="Genomic_DNA"/>
</dbReference>
<evidence type="ECO:0000313" key="6">
    <source>
        <dbReference type="Proteomes" id="UP000287033"/>
    </source>
</evidence>
<feature type="chain" id="PRO_5019175480" description="DNA/RNA non-specific endonuclease domain-containing protein" evidence="2">
    <location>
        <begin position="23"/>
        <end position="339"/>
    </location>
</feature>
<name>A0A401T1T9_CHIPU</name>
<evidence type="ECO:0000256" key="2">
    <source>
        <dbReference type="SAM" id="SignalP"/>
    </source>
</evidence>
<keyword evidence="2" id="KW-0732">Signal</keyword>
<evidence type="ECO:0000259" key="3">
    <source>
        <dbReference type="SMART" id="SM00477"/>
    </source>
</evidence>
<dbReference type="STRING" id="137246.A0A401T1T9"/>
<feature type="domain" description="ENPP1-3/EXOG-like endonuclease/phosphodiesterase" evidence="3">
    <location>
        <begin position="59"/>
        <end position="238"/>
    </location>
</feature>
<dbReference type="Gene3D" id="3.40.570.10">
    <property type="entry name" value="Extracellular Endonuclease, subunit A"/>
    <property type="match status" value="1"/>
</dbReference>
<dbReference type="InterPro" id="IPR020821">
    <property type="entry name" value="ENPP1-3/EXOG-like_nuc-like"/>
</dbReference>
<protein>
    <recommendedName>
        <fullName evidence="7">DNA/RNA non-specific endonuclease domain-containing protein</fullName>
    </recommendedName>
</protein>
<dbReference type="InterPro" id="IPR044925">
    <property type="entry name" value="His-Me_finger_sf"/>
</dbReference>
<dbReference type="SMART" id="SM00892">
    <property type="entry name" value="Endonuclease_NS"/>
    <property type="match status" value="1"/>
</dbReference>
<evidence type="ECO:0000313" key="5">
    <source>
        <dbReference type="EMBL" id="GCC36616.1"/>
    </source>
</evidence>
<dbReference type="Proteomes" id="UP000287033">
    <property type="component" value="Unassembled WGS sequence"/>
</dbReference>
<dbReference type="OMA" id="PHASSEM"/>
<feature type="domain" description="DNA/RNA non-specific endonuclease/pyrophosphatase/phosphodiesterase" evidence="4">
    <location>
        <begin position="58"/>
        <end position="291"/>
    </location>
</feature>
<proteinExistence type="predicted"/>
<dbReference type="AlphaFoldDB" id="A0A401T1T9"/>
<dbReference type="OrthoDB" id="69221at2759"/>
<keyword evidence="6" id="KW-1185">Reference proteome</keyword>
<dbReference type="GO" id="GO:0046872">
    <property type="term" value="F:metal ion binding"/>
    <property type="evidence" value="ECO:0007669"/>
    <property type="project" value="InterPro"/>
</dbReference>
<dbReference type="GO" id="GO:0003676">
    <property type="term" value="F:nucleic acid binding"/>
    <property type="evidence" value="ECO:0007669"/>
    <property type="project" value="InterPro"/>
</dbReference>
<dbReference type="Pfam" id="PF01223">
    <property type="entry name" value="Endonuclease_NS"/>
    <property type="match status" value="1"/>
</dbReference>
<dbReference type="InterPro" id="IPR039015">
    <property type="entry name" value="ENDOD1"/>
</dbReference>
<accession>A0A401T1T9</accession>
<feature type="region of interest" description="Disordered" evidence="1">
    <location>
        <begin position="100"/>
        <end position="123"/>
    </location>
</feature>
<evidence type="ECO:0000259" key="4">
    <source>
        <dbReference type="SMART" id="SM00892"/>
    </source>
</evidence>
<sequence>MGTGRLPFFLLLPLLVPGAVQGEVIQDFSQCAWFFQGKVPPQGFDTQNRVKICQRYKNHYHFVTLYRTELRNPIYSAYRYPCTMGVTKEKRPRPWFYEPQIDDPHASSEMTSSNNTSSDHQAVDADYRGSGYDRGHLYPYSFNRNDSATATCTLTNAVPQEHKANVNWAKEAEDVVLELAKICHKSGRSAYVVTGSANSTTIKVNNKVIVPGVAWTALCCTSSPSPNTDPCLNNRVWSEGQDVPRCDKGFSAAFKKRMLPEEPAVRLTVRELQKELGVGKIFESCRGTSADDEVETFKDVTLLISAVMSAANGVDSVKRWSWEFAVMCCLLSEIGLKWV</sequence>
<gene>
    <name evidence="5" type="ORF">chiPu_0015111</name>
</gene>
<reference evidence="5 6" key="1">
    <citation type="journal article" date="2018" name="Nat. Ecol. Evol.">
        <title>Shark genomes provide insights into elasmobranch evolution and the origin of vertebrates.</title>
        <authorList>
            <person name="Hara Y"/>
            <person name="Yamaguchi K"/>
            <person name="Onimaru K"/>
            <person name="Kadota M"/>
            <person name="Koyanagi M"/>
            <person name="Keeley SD"/>
            <person name="Tatsumi K"/>
            <person name="Tanaka K"/>
            <person name="Motone F"/>
            <person name="Kageyama Y"/>
            <person name="Nozu R"/>
            <person name="Adachi N"/>
            <person name="Nishimura O"/>
            <person name="Nakagawa R"/>
            <person name="Tanegashima C"/>
            <person name="Kiyatake I"/>
            <person name="Matsumoto R"/>
            <person name="Murakumo K"/>
            <person name="Nishida K"/>
            <person name="Terakita A"/>
            <person name="Kuratani S"/>
            <person name="Sato K"/>
            <person name="Hyodo S Kuraku.S."/>
        </authorList>
    </citation>
    <scope>NUCLEOTIDE SEQUENCE [LARGE SCALE GENOMIC DNA]</scope>
</reference>
<dbReference type="SUPFAM" id="SSF54060">
    <property type="entry name" value="His-Me finger endonucleases"/>
    <property type="match status" value="1"/>
</dbReference>
<dbReference type="InterPro" id="IPR001604">
    <property type="entry name" value="Endo_G_ENPP1-like_dom"/>
</dbReference>
<dbReference type="SMART" id="SM00477">
    <property type="entry name" value="NUC"/>
    <property type="match status" value="1"/>
</dbReference>
<evidence type="ECO:0008006" key="7">
    <source>
        <dbReference type="Google" id="ProtNLM"/>
    </source>
</evidence>
<dbReference type="PANTHER" id="PTHR21472:SF26">
    <property type="entry name" value="ENDONUCLEASE DOMAIN CONTAINING 1"/>
    <property type="match status" value="1"/>
</dbReference>
<dbReference type="PANTHER" id="PTHR21472">
    <property type="entry name" value="ENDONUCLEASE DOMAIN-CONTAINING 1 PROTEIN ENDOD1"/>
    <property type="match status" value="1"/>
</dbReference>